<dbReference type="InterPro" id="IPR044140">
    <property type="entry name" value="ProRS_anticodon_short"/>
</dbReference>
<dbReference type="InterPro" id="IPR050062">
    <property type="entry name" value="Pro-tRNA_synthetase"/>
</dbReference>
<accession>A0AAD5K1P4</accession>
<keyword evidence="3" id="KW-1185">Reference proteome</keyword>
<sequence>MKDLYTFDASVKEAYTSYDLVAKAYQNIFQRIGVPFVVAEADSGNMGGSKSHEYHLISPAGEDTLLTCSSCGYTANEELAIGKLSENNKTNNVTINIHDNTNHTSNDNATITQFDFTAFDKEGQLLHNGKATTVTSPGRSINHIKVEKTLRQYLEEQNMMPNDGMLDIMAIQTKSDNDTIVSKQQQPESNHVFIDDSVQSYTISSTALSGGQLVMHGPDHFRTASAGDTCASCSDNNNKNALTTVKAIEVGHTFYLGTKYSKTLGCEFLPTDRQQKQQKQPAEMGCYGIGISRMVATAAEVCHDDRGIVWPGTIAPYRVCIVPTSNNNKELLHLADTIYDTLEDVTLYHVKNRGLFVDDVLIDDRKQMFGAKMADAELIGYPFIVVLGKNALESGMVEVNQRVQGEPNIKHKVPIDELGQWLYERQAI</sequence>
<dbReference type="InterPro" id="IPR036621">
    <property type="entry name" value="Anticodon-bd_dom_sf"/>
</dbReference>
<name>A0AAD5K1P4_9FUNG</name>
<evidence type="ECO:0000313" key="2">
    <source>
        <dbReference type="EMBL" id="KAI9251781.1"/>
    </source>
</evidence>
<protein>
    <recommendedName>
        <fullName evidence="1">Anticodon-binding domain-containing protein</fullName>
    </recommendedName>
</protein>
<dbReference type="Gene3D" id="3.40.50.800">
    <property type="entry name" value="Anticodon-binding domain"/>
    <property type="match status" value="1"/>
</dbReference>
<dbReference type="Gene3D" id="3.30.930.10">
    <property type="entry name" value="Bira Bifunctional Protein, Domain 2"/>
    <property type="match status" value="2"/>
</dbReference>
<dbReference type="AlphaFoldDB" id="A0AAD5K1P4"/>
<reference evidence="2" key="2">
    <citation type="submission" date="2023-02" db="EMBL/GenBank/DDBJ databases">
        <authorList>
            <consortium name="DOE Joint Genome Institute"/>
            <person name="Mondo S.J."/>
            <person name="Chang Y."/>
            <person name="Wang Y."/>
            <person name="Ahrendt S."/>
            <person name="Andreopoulos W."/>
            <person name="Barry K."/>
            <person name="Beard J."/>
            <person name="Benny G.L."/>
            <person name="Blankenship S."/>
            <person name="Bonito G."/>
            <person name="Cuomo C."/>
            <person name="Desiro A."/>
            <person name="Gervers K.A."/>
            <person name="Hundley H."/>
            <person name="Kuo A."/>
            <person name="LaButti K."/>
            <person name="Lang B.F."/>
            <person name="Lipzen A."/>
            <person name="O'Donnell K."/>
            <person name="Pangilinan J."/>
            <person name="Reynolds N."/>
            <person name="Sandor L."/>
            <person name="Smith M.W."/>
            <person name="Tsang A."/>
            <person name="Grigoriev I.V."/>
            <person name="Stajich J.E."/>
            <person name="Spatafora J.W."/>
        </authorList>
    </citation>
    <scope>NUCLEOTIDE SEQUENCE</scope>
    <source>
        <strain evidence="2">RSA 2281</strain>
    </source>
</reference>
<reference evidence="2" key="1">
    <citation type="journal article" date="2022" name="IScience">
        <title>Evolution of zygomycete secretomes and the origins of terrestrial fungal ecologies.</title>
        <authorList>
            <person name="Chang Y."/>
            <person name="Wang Y."/>
            <person name="Mondo S."/>
            <person name="Ahrendt S."/>
            <person name="Andreopoulos W."/>
            <person name="Barry K."/>
            <person name="Beard J."/>
            <person name="Benny G.L."/>
            <person name="Blankenship S."/>
            <person name="Bonito G."/>
            <person name="Cuomo C."/>
            <person name="Desiro A."/>
            <person name="Gervers K.A."/>
            <person name="Hundley H."/>
            <person name="Kuo A."/>
            <person name="LaButti K."/>
            <person name="Lang B.F."/>
            <person name="Lipzen A."/>
            <person name="O'Donnell K."/>
            <person name="Pangilinan J."/>
            <person name="Reynolds N."/>
            <person name="Sandor L."/>
            <person name="Smith M.E."/>
            <person name="Tsang A."/>
            <person name="Grigoriev I.V."/>
            <person name="Stajich J.E."/>
            <person name="Spatafora J.W."/>
        </authorList>
    </citation>
    <scope>NUCLEOTIDE SEQUENCE</scope>
    <source>
        <strain evidence="2">RSA 2281</strain>
    </source>
</reference>
<dbReference type="EMBL" id="JAIXMP010000029">
    <property type="protein sequence ID" value="KAI9251781.1"/>
    <property type="molecule type" value="Genomic_DNA"/>
</dbReference>
<dbReference type="Proteomes" id="UP001209540">
    <property type="component" value="Unassembled WGS sequence"/>
</dbReference>
<dbReference type="GO" id="GO:0004827">
    <property type="term" value="F:proline-tRNA ligase activity"/>
    <property type="evidence" value="ECO:0007669"/>
    <property type="project" value="TreeGrafter"/>
</dbReference>
<proteinExistence type="predicted"/>
<organism evidence="2 3">
    <name type="scientific">Phascolomyces articulosus</name>
    <dbReference type="NCBI Taxonomy" id="60185"/>
    <lineage>
        <taxon>Eukaryota</taxon>
        <taxon>Fungi</taxon>
        <taxon>Fungi incertae sedis</taxon>
        <taxon>Mucoromycota</taxon>
        <taxon>Mucoromycotina</taxon>
        <taxon>Mucoromycetes</taxon>
        <taxon>Mucorales</taxon>
        <taxon>Lichtheimiaceae</taxon>
        <taxon>Phascolomyces</taxon>
    </lineage>
</organism>
<evidence type="ECO:0000259" key="1">
    <source>
        <dbReference type="Pfam" id="PF03129"/>
    </source>
</evidence>
<evidence type="ECO:0000313" key="3">
    <source>
        <dbReference type="Proteomes" id="UP001209540"/>
    </source>
</evidence>
<dbReference type="PANTHER" id="PTHR42753">
    <property type="entry name" value="MITOCHONDRIAL RIBOSOME PROTEIN L39/PROLYL-TRNA LIGASE FAMILY MEMBER"/>
    <property type="match status" value="1"/>
</dbReference>
<dbReference type="InterPro" id="IPR004154">
    <property type="entry name" value="Anticodon-bd"/>
</dbReference>
<comment type="caution">
    <text evidence="2">The sequence shown here is derived from an EMBL/GenBank/DDBJ whole genome shotgun (WGS) entry which is preliminary data.</text>
</comment>
<dbReference type="GO" id="GO:0005739">
    <property type="term" value="C:mitochondrion"/>
    <property type="evidence" value="ECO:0007669"/>
    <property type="project" value="TreeGrafter"/>
</dbReference>
<gene>
    <name evidence="2" type="ORF">BDA99DRAFT_548422</name>
</gene>
<dbReference type="CDD" id="cd00861">
    <property type="entry name" value="ProRS_anticodon_short"/>
    <property type="match status" value="1"/>
</dbReference>
<dbReference type="GO" id="GO:0006433">
    <property type="term" value="P:prolyl-tRNA aminoacylation"/>
    <property type="evidence" value="ECO:0007669"/>
    <property type="project" value="TreeGrafter"/>
</dbReference>
<dbReference type="PANTHER" id="PTHR42753:SF2">
    <property type="entry name" value="PROLINE--TRNA LIGASE"/>
    <property type="match status" value="1"/>
</dbReference>
<dbReference type="Pfam" id="PF03129">
    <property type="entry name" value="HGTP_anticodon"/>
    <property type="match status" value="1"/>
</dbReference>
<dbReference type="SUPFAM" id="SSF52954">
    <property type="entry name" value="Class II aaRS ABD-related"/>
    <property type="match status" value="1"/>
</dbReference>
<dbReference type="InterPro" id="IPR045864">
    <property type="entry name" value="aa-tRNA-synth_II/BPL/LPL"/>
</dbReference>
<dbReference type="SUPFAM" id="SSF55681">
    <property type="entry name" value="Class II aaRS and biotin synthetases"/>
    <property type="match status" value="1"/>
</dbReference>
<feature type="domain" description="Anticodon-binding" evidence="1">
    <location>
        <begin position="319"/>
        <end position="423"/>
    </location>
</feature>